<dbReference type="InterPro" id="IPR051955">
    <property type="entry name" value="PME_Inhibitor"/>
</dbReference>
<keyword evidence="6" id="KW-0325">Glycoprotein</keyword>
<feature type="domain" description="Pectinesterase inhibitor" evidence="7">
    <location>
        <begin position="2"/>
        <end position="97"/>
    </location>
</feature>
<proteinExistence type="inferred from homology"/>
<dbReference type="EC" id="3.1.1.11" evidence="3"/>
<dbReference type="SUPFAM" id="SSF101148">
    <property type="entry name" value="Plant invertase/pectin methylesterase inhibitor"/>
    <property type="match status" value="2"/>
</dbReference>
<dbReference type="Pfam" id="PF04043">
    <property type="entry name" value="PMEI"/>
    <property type="match status" value="2"/>
</dbReference>
<comment type="similarity">
    <text evidence="2">In the C-terminal section; belongs to the pectinesterase family.</text>
</comment>
<evidence type="ECO:0000313" key="8">
    <source>
        <dbReference type="EMBL" id="KAA8521899.1"/>
    </source>
</evidence>
<dbReference type="Proteomes" id="UP000325577">
    <property type="component" value="Linkage Group LG5"/>
</dbReference>
<dbReference type="PANTHER" id="PTHR31080:SF96">
    <property type="entry name" value="21 KDA PROTEIN-LIKE"/>
    <property type="match status" value="1"/>
</dbReference>
<sequence length="253" mass="27216">MKNLSRSQGLKPREAAALLDCVELLSDSVDELQRSVEEMGRRGGSKNDIQTWVSAALTDHDTCMDGFAGKAVNGNVKTVVRRHILKVAHLTSNALALINNYAGTPPQLNYANEIQTSPKLLASTALSVSLSATRSSLEIMKNLSTSPELKPREATAMRDCVELLGDSVDELQRSMEELGHSGGSNIEFQINDIQTWVSAALTNADTCTDGFAGKAMNGNVKTVVRRNIPKVAHLTSNALALINNYAGTPPQLK</sequence>
<evidence type="ECO:0000259" key="7">
    <source>
        <dbReference type="SMART" id="SM00856"/>
    </source>
</evidence>
<dbReference type="InterPro" id="IPR035513">
    <property type="entry name" value="Invertase/methylesterase_inhib"/>
</dbReference>
<dbReference type="CDD" id="cd15798">
    <property type="entry name" value="PMEI-like_3"/>
    <property type="match status" value="2"/>
</dbReference>
<dbReference type="Gene3D" id="1.20.140.40">
    <property type="entry name" value="Invertase/pectin methylesterase inhibitor family protein"/>
    <property type="match status" value="2"/>
</dbReference>
<accession>A0A5J4ZV40</accession>
<keyword evidence="4" id="KW-0732">Signal</keyword>
<dbReference type="GO" id="GO:0030599">
    <property type="term" value="F:pectinesterase activity"/>
    <property type="evidence" value="ECO:0007669"/>
    <property type="project" value="UniProtKB-EC"/>
</dbReference>
<gene>
    <name evidence="8" type="ORF">F0562_012787</name>
</gene>
<evidence type="ECO:0000256" key="4">
    <source>
        <dbReference type="ARBA" id="ARBA00022729"/>
    </source>
</evidence>
<protein>
    <recommendedName>
        <fullName evidence="3">pectinesterase</fullName>
        <ecNumber evidence="3">3.1.1.11</ecNumber>
    </recommendedName>
</protein>
<dbReference type="FunFam" id="1.20.140.40:FF:000010">
    <property type="entry name" value="Pectinesterase"/>
    <property type="match status" value="1"/>
</dbReference>
<evidence type="ECO:0000313" key="9">
    <source>
        <dbReference type="Proteomes" id="UP000325577"/>
    </source>
</evidence>
<evidence type="ECO:0000256" key="2">
    <source>
        <dbReference type="ARBA" id="ARBA00007786"/>
    </source>
</evidence>
<evidence type="ECO:0000256" key="3">
    <source>
        <dbReference type="ARBA" id="ARBA00013229"/>
    </source>
</evidence>
<dbReference type="SMART" id="SM00856">
    <property type="entry name" value="PMEI"/>
    <property type="match status" value="2"/>
</dbReference>
<evidence type="ECO:0000256" key="1">
    <source>
        <dbReference type="ARBA" id="ARBA00006027"/>
    </source>
</evidence>
<evidence type="ECO:0000256" key="5">
    <source>
        <dbReference type="ARBA" id="ARBA00023157"/>
    </source>
</evidence>
<dbReference type="GO" id="GO:0004857">
    <property type="term" value="F:enzyme inhibitor activity"/>
    <property type="evidence" value="ECO:0007669"/>
    <property type="project" value="InterPro"/>
</dbReference>
<organism evidence="8 9">
    <name type="scientific">Nyssa sinensis</name>
    <dbReference type="NCBI Taxonomy" id="561372"/>
    <lineage>
        <taxon>Eukaryota</taxon>
        <taxon>Viridiplantae</taxon>
        <taxon>Streptophyta</taxon>
        <taxon>Embryophyta</taxon>
        <taxon>Tracheophyta</taxon>
        <taxon>Spermatophyta</taxon>
        <taxon>Magnoliopsida</taxon>
        <taxon>eudicotyledons</taxon>
        <taxon>Gunneridae</taxon>
        <taxon>Pentapetalae</taxon>
        <taxon>asterids</taxon>
        <taxon>Cornales</taxon>
        <taxon>Nyssaceae</taxon>
        <taxon>Nyssa</taxon>
    </lineage>
</organism>
<dbReference type="NCBIfam" id="TIGR01614">
    <property type="entry name" value="PME_inhib"/>
    <property type="match status" value="2"/>
</dbReference>
<dbReference type="PANTHER" id="PTHR31080">
    <property type="entry name" value="PECTINESTERASE INHIBITOR-LIKE"/>
    <property type="match status" value="1"/>
</dbReference>
<keyword evidence="9" id="KW-1185">Reference proteome</keyword>
<dbReference type="OrthoDB" id="995983at2759"/>
<comment type="similarity">
    <text evidence="1">In the N-terminal section; belongs to the PMEI family.</text>
</comment>
<name>A0A5J4ZV40_9ASTE</name>
<keyword evidence="5" id="KW-1015">Disulfide bond</keyword>
<feature type="domain" description="Pectinesterase inhibitor" evidence="7">
    <location>
        <begin position="100"/>
        <end position="241"/>
    </location>
</feature>
<dbReference type="InterPro" id="IPR006501">
    <property type="entry name" value="Pectinesterase_inhib_dom"/>
</dbReference>
<reference evidence="8 9" key="1">
    <citation type="submission" date="2019-09" db="EMBL/GenBank/DDBJ databases">
        <title>A chromosome-level genome assembly of the Chinese tupelo Nyssa sinensis.</title>
        <authorList>
            <person name="Yang X."/>
            <person name="Kang M."/>
            <person name="Yang Y."/>
            <person name="Xiong H."/>
            <person name="Wang M."/>
            <person name="Zhang Z."/>
            <person name="Wang Z."/>
            <person name="Wu H."/>
            <person name="Ma T."/>
            <person name="Liu J."/>
            <person name="Xi Z."/>
        </authorList>
    </citation>
    <scope>NUCLEOTIDE SEQUENCE [LARGE SCALE GENOMIC DNA]</scope>
    <source>
        <strain evidence="8">J267</strain>
        <tissue evidence="8">Leaf</tissue>
    </source>
</reference>
<evidence type="ECO:0000256" key="6">
    <source>
        <dbReference type="ARBA" id="ARBA00023180"/>
    </source>
</evidence>
<dbReference type="AlphaFoldDB" id="A0A5J4ZV40"/>
<dbReference type="EMBL" id="CM018048">
    <property type="protein sequence ID" value="KAA8521899.1"/>
    <property type="molecule type" value="Genomic_DNA"/>
</dbReference>